<comment type="caution">
    <text evidence="2">The sequence shown here is derived from an EMBL/GenBank/DDBJ whole genome shotgun (WGS) entry which is preliminary data.</text>
</comment>
<dbReference type="EMBL" id="JAMTCG010000006">
    <property type="protein sequence ID" value="MCP2161997.1"/>
    <property type="molecule type" value="Genomic_DNA"/>
</dbReference>
<organism evidence="2 3">
    <name type="scientific">Williamsia serinedens</name>
    <dbReference type="NCBI Taxonomy" id="391736"/>
    <lineage>
        <taxon>Bacteria</taxon>
        <taxon>Bacillati</taxon>
        <taxon>Actinomycetota</taxon>
        <taxon>Actinomycetes</taxon>
        <taxon>Mycobacteriales</taxon>
        <taxon>Nocardiaceae</taxon>
        <taxon>Williamsia</taxon>
    </lineage>
</organism>
<evidence type="ECO:0000313" key="3">
    <source>
        <dbReference type="Proteomes" id="UP001205740"/>
    </source>
</evidence>
<reference evidence="2 3" key="1">
    <citation type="submission" date="2022-06" db="EMBL/GenBank/DDBJ databases">
        <title>Genomic Encyclopedia of Archaeal and Bacterial Type Strains, Phase II (KMG-II): from individual species to whole genera.</title>
        <authorList>
            <person name="Goeker M."/>
        </authorList>
    </citation>
    <scope>NUCLEOTIDE SEQUENCE [LARGE SCALE GENOMIC DNA]</scope>
    <source>
        <strain evidence="2 3">DSM 45037</strain>
    </source>
</reference>
<evidence type="ECO:0000259" key="1">
    <source>
        <dbReference type="Pfam" id="PF16571"/>
    </source>
</evidence>
<protein>
    <submittedName>
        <fullName evidence="2">FBP C-terminal treble-clef zinc-finger</fullName>
    </submittedName>
</protein>
<evidence type="ECO:0000313" key="2">
    <source>
        <dbReference type="EMBL" id="MCP2161997.1"/>
    </source>
</evidence>
<keyword evidence="2" id="KW-0862">Zinc</keyword>
<keyword evidence="2" id="KW-0479">Metal-binding</keyword>
<dbReference type="InterPro" id="IPR032330">
    <property type="entry name" value="EF-G-binding_C"/>
</dbReference>
<keyword evidence="3" id="KW-1185">Reference proteome</keyword>
<feature type="domain" description="Elongation factor G-binding protein C-terminal treble-clef zinc-finger" evidence="1">
    <location>
        <begin position="8"/>
        <end position="160"/>
    </location>
</feature>
<dbReference type="Proteomes" id="UP001205740">
    <property type="component" value="Unassembled WGS sequence"/>
</dbReference>
<gene>
    <name evidence="2" type="ORF">LX12_003201</name>
</gene>
<dbReference type="RefSeq" id="WP_253655582.1">
    <property type="nucleotide sequence ID" value="NZ_BAAAOE010000005.1"/>
</dbReference>
<dbReference type="Pfam" id="PF16571">
    <property type="entry name" value="FBP_C"/>
    <property type="match status" value="1"/>
</dbReference>
<proteinExistence type="predicted"/>
<keyword evidence="2" id="KW-0863">Zinc-finger</keyword>
<accession>A0ABT1H5H4</accession>
<sequence>MLPLSEAEIRSSFVNCSKGDAKRMSVPSDLDSLDWDALDFLGWSDATFAGRSYVVVPGDDGVTGVALRHASGSSRRAQMCTICQTTHPSGGVALMTAAKAGAAGRKGDSVGAYICSDLACPAYARGTRTPSLGKQYRDDLDVDSKIARVRENIAAFVARVVA</sequence>
<dbReference type="GO" id="GO:0008270">
    <property type="term" value="F:zinc ion binding"/>
    <property type="evidence" value="ECO:0007669"/>
    <property type="project" value="UniProtKB-KW"/>
</dbReference>
<name>A0ABT1H5H4_9NOCA</name>